<evidence type="ECO:0000256" key="1">
    <source>
        <dbReference type="SAM" id="MobiDB-lite"/>
    </source>
</evidence>
<keyword evidence="3" id="KW-1185">Reference proteome</keyword>
<comment type="caution">
    <text evidence="2">The sequence shown here is derived from an EMBL/GenBank/DDBJ whole genome shotgun (WGS) entry which is preliminary data.</text>
</comment>
<sequence>MGHCDYADQANKTKHELRPRTHLLLHKSKEKFYRDGLLIRSKDDARGSSTKLKGLLSSDGWFEGSERKRRTDRLGSIDLRPLGPDNLFMSNARGYPPYPPRGGRATTTGEICYTIYIRLPGKVKARTPTPRKRKEGSTKEGRSVKSTLLVGQPEGCWTSPKMKVRRRSKGRILEEEEEDDEEERRGKEGGRRATGRIVERIVERSS</sequence>
<proteinExistence type="predicted"/>
<dbReference type="EMBL" id="JACSDY010000001">
    <property type="protein sequence ID" value="KAF7438730.1"/>
    <property type="molecule type" value="Genomic_DNA"/>
</dbReference>
<feature type="compositionally biased region" description="Basic residues" evidence="1">
    <location>
        <begin position="123"/>
        <end position="134"/>
    </location>
</feature>
<dbReference type="Proteomes" id="UP000600918">
    <property type="component" value="Unassembled WGS sequence"/>
</dbReference>
<evidence type="ECO:0000313" key="3">
    <source>
        <dbReference type="Proteomes" id="UP000600918"/>
    </source>
</evidence>
<feature type="region of interest" description="Disordered" evidence="1">
    <location>
        <begin position="123"/>
        <end position="206"/>
    </location>
</feature>
<reference evidence="2" key="1">
    <citation type="journal article" date="2020" name="G3 (Bethesda)">
        <title>High-Quality Assemblies for Three Invasive Social Wasps from the &lt;i&gt;Vespula&lt;/i&gt; Genus.</title>
        <authorList>
            <person name="Harrop T.W.R."/>
            <person name="Guhlin J."/>
            <person name="McLaughlin G.M."/>
            <person name="Permina E."/>
            <person name="Stockwell P."/>
            <person name="Gilligan J."/>
            <person name="Le Lec M.F."/>
            <person name="Gruber M.A.M."/>
            <person name="Quinn O."/>
            <person name="Lovegrove M."/>
            <person name="Duncan E.J."/>
            <person name="Remnant E.J."/>
            <person name="Van Eeckhoven J."/>
            <person name="Graham B."/>
            <person name="Knapp R.A."/>
            <person name="Langford K.W."/>
            <person name="Kronenberg Z."/>
            <person name="Press M.O."/>
            <person name="Eacker S.M."/>
            <person name="Wilson-Rankin E.E."/>
            <person name="Purcell J."/>
            <person name="Lester P.J."/>
            <person name="Dearden P.K."/>
        </authorList>
    </citation>
    <scope>NUCLEOTIDE SEQUENCE</scope>
    <source>
        <strain evidence="2">Volc-1</strain>
    </source>
</reference>
<gene>
    <name evidence="2" type="ORF">H0235_001121</name>
</gene>
<organism evidence="2 3">
    <name type="scientific">Vespula pensylvanica</name>
    <name type="common">Western yellow jacket</name>
    <name type="synonym">Wasp</name>
    <dbReference type="NCBI Taxonomy" id="30213"/>
    <lineage>
        <taxon>Eukaryota</taxon>
        <taxon>Metazoa</taxon>
        <taxon>Ecdysozoa</taxon>
        <taxon>Arthropoda</taxon>
        <taxon>Hexapoda</taxon>
        <taxon>Insecta</taxon>
        <taxon>Pterygota</taxon>
        <taxon>Neoptera</taxon>
        <taxon>Endopterygota</taxon>
        <taxon>Hymenoptera</taxon>
        <taxon>Apocrita</taxon>
        <taxon>Aculeata</taxon>
        <taxon>Vespoidea</taxon>
        <taxon>Vespidae</taxon>
        <taxon>Vespinae</taxon>
        <taxon>Vespula</taxon>
    </lineage>
</organism>
<protein>
    <submittedName>
        <fullName evidence="2">Uncharacterized protein</fullName>
    </submittedName>
</protein>
<evidence type="ECO:0000313" key="2">
    <source>
        <dbReference type="EMBL" id="KAF7438730.1"/>
    </source>
</evidence>
<feature type="compositionally biased region" description="Basic and acidic residues" evidence="1">
    <location>
        <begin position="183"/>
        <end position="206"/>
    </location>
</feature>
<dbReference type="AlphaFoldDB" id="A0A834PFK1"/>
<name>A0A834PFK1_VESPE</name>
<accession>A0A834PFK1</accession>